<dbReference type="InterPro" id="IPR006685">
    <property type="entry name" value="MscS_channel_2nd"/>
</dbReference>
<evidence type="ECO:0000256" key="1">
    <source>
        <dbReference type="ARBA" id="ARBA00004651"/>
    </source>
</evidence>
<keyword evidence="3" id="KW-1003">Cell membrane</keyword>
<evidence type="ECO:0000256" key="7">
    <source>
        <dbReference type="RuleBase" id="RU369025"/>
    </source>
</evidence>
<dbReference type="InterPro" id="IPR049278">
    <property type="entry name" value="MS_channel_C"/>
</dbReference>
<gene>
    <name evidence="11" type="ORF">ABUE30_05795</name>
</gene>
<sequence>MRRVIRQGWISLLIWAMFTIPVYAQVQSEQLILKESLQKGQDDLNSLGQIWRKSESDMSRSMLLQQISSRVDELNALVLKNTRSQSQLSIAANDALVKKMLTVIELQKTQAPQRLRDLFHSYEQASLANKPLSWLTVSSAMHYQSSLYSKQSELIERLRDVRSRKEYRVRFHNDLLRYVNDLANYLNASIKKQDQIKDEIGSLTKVMHQQMSDELTLQQRVSKTLSDNISQLVPVLKVNDIDVTVYNQLIFSASGELSDLVINSDGFLSFIRTFFFSGDQFFVVSIKSFLPKALIFILMIVLFYGISRVMKQLVSKMVRSKHSRMSTLVQDFFIATTGKSVILLGILAAFSQIGVDLAPILAGLGVAGIVIGFALQDTLSNFASGMMILIYRPFDVGDYVDAGGVSGKVSYMSLVNTTIRTFDNQKIMVPNNKIWGSTINNITAERVRRVDMEFSISYDDDILLAEKVLRSIIDEHPDVLREPEPVIRLMRLGESSVDFIVRPWVRTEAYWELYWDVTRSVKLRFDEVGLSIPFPQRDVHLYQHTHHSLSE</sequence>
<dbReference type="Proteomes" id="UP001629953">
    <property type="component" value="Unassembled WGS sequence"/>
</dbReference>
<feature type="transmembrane region" description="Helical" evidence="7">
    <location>
        <begin position="357"/>
        <end position="375"/>
    </location>
</feature>
<protein>
    <recommendedName>
        <fullName evidence="7">Small-conductance mechanosensitive channel</fullName>
    </recommendedName>
</protein>
<keyword evidence="6 7" id="KW-0472">Membrane</keyword>
<evidence type="ECO:0000256" key="3">
    <source>
        <dbReference type="ARBA" id="ARBA00022475"/>
    </source>
</evidence>
<dbReference type="SUPFAM" id="SSF82689">
    <property type="entry name" value="Mechanosensitive channel protein MscS (YggB), C-terminal domain"/>
    <property type="match status" value="1"/>
</dbReference>
<accession>A0ABW9G6G8</accession>
<dbReference type="Gene3D" id="2.30.30.60">
    <property type="match status" value="1"/>
</dbReference>
<keyword evidence="4 7" id="KW-0812">Transmembrane</keyword>
<dbReference type="Pfam" id="PF21088">
    <property type="entry name" value="MS_channel_1st"/>
    <property type="match status" value="1"/>
</dbReference>
<comment type="subunit">
    <text evidence="7">Homoheptamer.</text>
</comment>
<comment type="subcellular location">
    <subcellularLocation>
        <location evidence="7">Cell inner membrane</location>
        <topology evidence="7">Multi-pass membrane protein</topology>
    </subcellularLocation>
    <subcellularLocation>
        <location evidence="1">Cell membrane</location>
        <topology evidence="1">Multi-pass membrane protein</topology>
    </subcellularLocation>
</comment>
<comment type="function">
    <text evidence="7">Mechanosensitive channel that participates in the regulation of osmotic pressure changes within the cell, opening in response to stretch forces in the membrane lipid bilayer, without the need for other proteins. Contributes to normal resistance to hypoosmotic shock. Forms an ion channel of 1.0 nanosiemens conductance with a slight preference for anions.</text>
</comment>
<evidence type="ECO:0000259" key="8">
    <source>
        <dbReference type="Pfam" id="PF00924"/>
    </source>
</evidence>
<dbReference type="RefSeq" id="WP_408622766.1">
    <property type="nucleotide sequence ID" value="NZ_JBEQCT010000002.1"/>
</dbReference>
<comment type="similarity">
    <text evidence="2 7">Belongs to the MscS (TC 1.A.23) family.</text>
</comment>
<dbReference type="InterPro" id="IPR011014">
    <property type="entry name" value="MscS_channel_TM-2"/>
</dbReference>
<evidence type="ECO:0000259" key="9">
    <source>
        <dbReference type="Pfam" id="PF21082"/>
    </source>
</evidence>
<evidence type="ECO:0000256" key="2">
    <source>
        <dbReference type="ARBA" id="ARBA00008017"/>
    </source>
</evidence>
<dbReference type="PANTHER" id="PTHR30221:SF1">
    <property type="entry name" value="SMALL-CONDUCTANCE MECHANOSENSITIVE CHANNEL"/>
    <property type="match status" value="1"/>
</dbReference>
<keyword evidence="7" id="KW-0997">Cell inner membrane</keyword>
<evidence type="ECO:0000313" key="11">
    <source>
        <dbReference type="EMBL" id="MFM2484581.1"/>
    </source>
</evidence>
<keyword evidence="7" id="KW-0407">Ion channel</keyword>
<dbReference type="InterPro" id="IPR010920">
    <property type="entry name" value="LSM_dom_sf"/>
</dbReference>
<evidence type="ECO:0000256" key="6">
    <source>
        <dbReference type="ARBA" id="ARBA00023136"/>
    </source>
</evidence>
<comment type="caution">
    <text evidence="11">The sequence shown here is derived from an EMBL/GenBank/DDBJ whole genome shotgun (WGS) entry which is preliminary data.</text>
</comment>
<feature type="transmembrane region" description="Helical" evidence="7">
    <location>
        <begin position="328"/>
        <end position="351"/>
    </location>
</feature>
<dbReference type="InterPro" id="IPR045275">
    <property type="entry name" value="MscS_archaea/bacteria_type"/>
</dbReference>
<feature type="domain" description="Mechanosensitive ion channel transmembrane helices 2/3" evidence="10">
    <location>
        <begin position="341"/>
        <end position="376"/>
    </location>
</feature>
<feature type="transmembrane region" description="Helical" evidence="7">
    <location>
        <begin position="289"/>
        <end position="307"/>
    </location>
</feature>
<feature type="domain" description="Mechanosensitive ion channel MscS" evidence="8">
    <location>
        <begin position="377"/>
        <end position="443"/>
    </location>
</feature>
<dbReference type="InterPro" id="IPR023408">
    <property type="entry name" value="MscS_beta-dom_sf"/>
</dbReference>
<reference evidence="11 12" key="1">
    <citation type="journal article" date="2013" name="Int. J. Syst. Evol. Microbiol.">
        <title>Celerinatantimonas yamalensis sp. nov., a cold-adapted diazotrophic bacterium from a cold permafrost brine.</title>
        <authorList>
            <person name="Shcherbakova V."/>
            <person name="Chuvilskaya N."/>
            <person name="Rivkina E."/>
            <person name="Demidov N."/>
            <person name="Uchaeva V."/>
            <person name="Suetin S."/>
            <person name="Suzina N."/>
            <person name="Gilichinsky D."/>
        </authorList>
    </citation>
    <scope>NUCLEOTIDE SEQUENCE [LARGE SCALE GENOMIC DNA]</scope>
    <source>
        <strain evidence="11 12">C7</strain>
    </source>
</reference>
<dbReference type="PANTHER" id="PTHR30221">
    <property type="entry name" value="SMALL-CONDUCTANCE MECHANOSENSITIVE CHANNEL"/>
    <property type="match status" value="1"/>
</dbReference>
<evidence type="ECO:0000259" key="10">
    <source>
        <dbReference type="Pfam" id="PF21088"/>
    </source>
</evidence>
<keyword evidence="7" id="KW-0406">Ion transport</keyword>
<dbReference type="SUPFAM" id="SSF50182">
    <property type="entry name" value="Sm-like ribonucleoproteins"/>
    <property type="match status" value="1"/>
</dbReference>
<dbReference type="SUPFAM" id="SSF82861">
    <property type="entry name" value="Mechanosensitive channel protein MscS (YggB), transmembrane region"/>
    <property type="match status" value="1"/>
</dbReference>
<dbReference type="Pfam" id="PF21082">
    <property type="entry name" value="MS_channel_3rd"/>
    <property type="match status" value="1"/>
</dbReference>
<name>A0ABW9G6G8_9GAMM</name>
<evidence type="ECO:0000256" key="4">
    <source>
        <dbReference type="ARBA" id="ARBA00022692"/>
    </source>
</evidence>
<evidence type="ECO:0000313" key="12">
    <source>
        <dbReference type="Proteomes" id="UP001629953"/>
    </source>
</evidence>
<feature type="domain" description="Mechanosensitive ion channel MscS C-terminal" evidence="9">
    <location>
        <begin position="450"/>
        <end position="532"/>
    </location>
</feature>
<dbReference type="InterPro" id="IPR011066">
    <property type="entry name" value="MscS_channel_C_sf"/>
</dbReference>
<evidence type="ECO:0000256" key="5">
    <source>
        <dbReference type="ARBA" id="ARBA00022989"/>
    </source>
</evidence>
<dbReference type="InterPro" id="IPR049142">
    <property type="entry name" value="MS_channel_1st"/>
</dbReference>
<keyword evidence="12" id="KW-1185">Reference proteome</keyword>
<proteinExistence type="inferred from homology"/>
<dbReference type="EMBL" id="JBEQCT010000002">
    <property type="protein sequence ID" value="MFM2484581.1"/>
    <property type="molecule type" value="Genomic_DNA"/>
</dbReference>
<dbReference type="Gene3D" id="1.10.287.1260">
    <property type="match status" value="1"/>
</dbReference>
<keyword evidence="5 7" id="KW-1133">Transmembrane helix</keyword>
<dbReference type="Pfam" id="PF00924">
    <property type="entry name" value="MS_channel_2nd"/>
    <property type="match status" value="1"/>
</dbReference>
<keyword evidence="7" id="KW-0813">Transport</keyword>
<comment type="caution">
    <text evidence="7">Lacks conserved residue(s) required for the propagation of feature annotation.</text>
</comment>
<organism evidence="11 12">
    <name type="scientific">Celerinatantimonas yamalensis</name>
    <dbReference type="NCBI Taxonomy" id="559956"/>
    <lineage>
        <taxon>Bacteria</taxon>
        <taxon>Pseudomonadati</taxon>
        <taxon>Pseudomonadota</taxon>
        <taxon>Gammaproteobacteria</taxon>
        <taxon>Celerinatantimonadaceae</taxon>
        <taxon>Celerinatantimonas</taxon>
    </lineage>
</organism>
<dbReference type="Gene3D" id="3.30.70.100">
    <property type="match status" value="1"/>
</dbReference>